<sequence>MTGTLMEPVILTNVTNAMAIAQNEQFAPVAAILPVDSEEEAIKIANDSEYGLSGSVFTRDLEQGVEVALKIETGMIHVNDQSVNCKSIVFGEFN</sequence>
<comment type="similarity">
    <text evidence="1">Belongs to the aldehyde dehydrogenase family.</text>
</comment>
<evidence type="ECO:0000313" key="4">
    <source>
        <dbReference type="EMBL" id="WVX81769.1"/>
    </source>
</evidence>
<evidence type="ECO:0000256" key="2">
    <source>
        <dbReference type="ARBA" id="ARBA00023027"/>
    </source>
</evidence>
<organism evidence="4 5">
    <name type="scientific">Niallia oryzisoli</name>
    <dbReference type="NCBI Taxonomy" id="1737571"/>
    <lineage>
        <taxon>Bacteria</taxon>
        <taxon>Bacillati</taxon>
        <taxon>Bacillota</taxon>
        <taxon>Bacilli</taxon>
        <taxon>Bacillales</taxon>
        <taxon>Bacillaceae</taxon>
        <taxon>Niallia</taxon>
    </lineage>
</organism>
<dbReference type="InterPro" id="IPR016161">
    <property type="entry name" value="Ald_DH/histidinol_DH"/>
</dbReference>
<gene>
    <name evidence="4" type="ORF">R4Z09_01620</name>
</gene>
<keyword evidence="5" id="KW-1185">Reference proteome</keyword>
<dbReference type="PANTHER" id="PTHR42986:SF1">
    <property type="entry name" value="BENZALDEHYDE DEHYDROGENASE YFMT"/>
    <property type="match status" value="1"/>
</dbReference>
<dbReference type="Gene3D" id="3.40.309.10">
    <property type="entry name" value="Aldehyde Dehydrogenase, Chain A, domain 2"/>
    <property type="match status" value="1"/>
</dbReference>
<dbReference type="PANTHER" id="PTHR42986">
    <property type="entry name" value="BENZALDEHYDE DEHYDROGENASE YFMT"/>
    <property type="match status" value="1"/>
</dbReference>
<proteinExistence type="inferred from homology"/>
<dbReference type="EMBL" id="CP137640">
    <property type="protein sequence ID" value="WVX81769.1"/>
    <property type="molecule type" value="Genomic_DNA"/>
</dbReference>
<evidence type="ECO:0000256" key="1">
    <source>
        <dbReference type="ARBA" id="ARBA00009986"/>
    </source>
</evidence>
<dbReference type="SUPFAM" id="SSF53720">
    <property type="entry name" value="ALDH-like"/>
    <property type="match status" value="1"/>
</dbReference>
<evidence type="ECO:0000313" key="5">
    <source>
        <dbReference type="Proteomes" id="UP001357223"/>
    </source>
</evidence>
<reference evidence="4 5" key="1">
    <citation type="submission" date="2023-10" db="EMBL/GenBank/DDBJ databases">
        <title>Niallia locisalis sp.nov. isolated from a salt pond sample.</title>
        <authorList>
            <person name="Li X.-J."/>
            <person name="Dong L."/>
        </authorList>
    </citation>
    <scope>NUCLEOTIDE SEQUENCE [LARGE SCALE GENOMIC DNA]</scope>
    <source>
        <strain evidence="4 5">DSM 29761</strain>
    </source>
</reference>
<name>A0ABZ2CL05_9BACI</name>
<evidence type="ECO:0000259" key="3">
    <source>
        <dbReference type="Pfam" id="PF00171"/>
    </source>
</evidence>
<dbReference type="InterPro" id="IPR015590">
    <property type="entry name" value="Aldehyde_DH_dom"/>
</dbReference>
<dbReference type="Pfam" id="PF00171">
    <property type="entry name" value="Aldedh"/>
    <property type="match status" value="1"/>
</dbReference>
<accession>A0ABZ2CL05</accession>
<dbReference type="Proteomes" id="UP001357223">
    <property type="component" value="Chromosome"/>
</dbReference>
<feature type="domain" description="Aldehyde dehydrogenase" evidence="3">
    <location>
        <begin position="2"/>
        <end position="90"/>
    </location>
</feature>
<protein>
    <submittedName>
        <fullName evidence="4">Aldehyde dehydrogenase family protein</fullName>
    </submittedName>
</protein>
<dbReference type="InterPro" id="IPR016163">
    <property type="entry name" value="Ald_DH_C"/>
</dbReference>
<keyword evidence="2" id="KW-0520">NAD</keyword>